<feature type="binding site" evidence="9 11">
    <location>
        <begin position="373"/>
        <end position="377"/>
    </location>
    <ligand>
        <name>substrate</name>
    </ligand>
</feature>
<evidence type="ECO:0000259" key="13">
    <source>
        <dbReference type="SMART" id="SM00849"/>
    </source>
</evidence>
<keyword evidence="6 12" id="KW-0862">Zinc</keyword>
<keyword evidence="12" id="KW-0106">Calcium</keyword>
<feature type="binding site" evidence="12">
    <location>
        <position position="173"/>
    </location>
    <ligand>
        <name>Zn(2+)</name>
        <dbReference type="ChEBI" id="CHEBI:29105"/>
        <label>1</label>
        <note>catalytic</note>
    </ligand>
</feature>
<dbReference type="InterPro" id="IPR055132">
    <property type="entry name" value="RNase_J_b_CASP"/>
</dbReference>
<feature type="active site" description="Proton donor" evidence="10">
    <location>
        <position position="205"/>
    </location>
</feature>
<sequence length="561" mass="60674">MTPPRPELGPPPPLRADGLRIIALGGLGEIGRNMTVFEHAGRLLIVDCGVLFPETDQPGIDLILPDFTAIRDRLDDIEAVILTHAHEDHIGAVPYLLRERRDIPLIGTRLTLALMVAKLQEHRIQPVTLQIREEERHSFGPFDCEFLAVNHSIPDAVAVAIRTDAGLVLHTGDFKMDQLPLDGRLTDLGGFARLGREGVDLLLSDSTNAEVPGFVASERTIAPVLDKVFREAERRIVVACFASHVHRVQQVLDAAEAHGRSVCFIGRSMVRNMGVARELGLLQVPPGLVIDARDVDSLPDRNICLISTGSQGEPLSALSRMANRDHAIRIEAGDTVVLASSLIPGNETAVYRVINGLTRWGAKVVHKGVAMVHTSGHAPAGELLYVLNATRPSNMMPVHGEWRHLRAHGALAEATGVPPDRIILAEDGTVVDLIDGQASITGAVPCGMVFVDGLAVGDVGESSLKDRRILGEEGFITITVVVDAAAGKVVVGPDLSARGFSDARGAFDEVQSRLADALNDAMRSGMTDTNALQQLVRRTVGRWVNERYRRRPMILPVVLEV</sequence>
<evidence type="ECO:0000256" key="5">
    <source>
        <dbReference type="ARBA" id="ARBA00022801"/>
    </source>
</evidence>
<feature type="binding site" evidence="12">
    <location>
        <position position="61"/>
    </location>
    <ligand>
        <name>Ca(2+)</name>
        <dbReference type="ChEBI" id="CHEBI:29108"/>
    </ligand>
</feature>
<dbReference type="GO" id="GO:0005737">
    <property type="term" value="C:cytoplasm"/>
    <property type="evidence" value="ECO:0007669"/>
    <property type="project" value="UniProtKB-SubCell"/>
</dbReference>
<dbReference type="InterPro" id="IPR001279">
    <property type="entry name" value="Metallo-B-lactamas"/>
</dbReference>
<dbReference type="HAMAP" id="MF_01491">
    <property type="entry name" value="RNase_J_bact"/>
    <property type="match status" value="1"/>
</dbReference>
<evidence type="ECO:0000256" key="7">
    <source>
        <dbReference type="ARBA" id="ARBA00022839"/>
    </source>
</evidence>
<dbReference type="SMART" id="SM00849">
    <property type="entry name" value="Lactamase_B"/>
    <property type="match status" value="1"/>
</dbReference>
<comment type="similarity">
    <text evidence="9">Belongs to the metallo-beta-lactamase superfamily. RNA-metabolizing metallo-beta-lactamase-like family. Bacterial RNase J subfamily.</text>
</comment>
<dbReference type="InterPro" id="IPR036866">
    <property type="entry name" value="RibonucZ/Hydroxyglut_hydro"/>
</dbReference>
<feature type="binding site" evidence="12">
    <location>
        <position position="59"/>
    </location>
    <ligand>
        <name>Ca(2+)</name>
        <dbReference type="ChEBI" id="CHEBI:29108"/>
    </ligand>
</feature>
<feature type="binding site" evidence="12">
    <location>
        <position position="151"/>
    </location>
    <ligand>
        <name>Zn(2+)</name>
        <dbReference type="ChEBI" id="CHEBI:29105"/>
        <label>1</label>
        <note>catalytic</note>
    </ligand>
</feature>
<feature type="binding site" evidence="12">
    <location>
        <position position="84"/>
    </location>
    <ligand>
        <name>Zn(2+)</name>
        <dbReference type="ChEBI" id="CHEBI:29105"/>
        <label>1</label>
        <note>catalytic</note>
    </ligand>
</feature>
<reference evidence="15" key="1">
    <citation type="submission" date="2015-11" db="EMBL/GenBank/DDBJ databases">
        <authorList>
            <person name="Varghese N."/>
        </authorList>
    </citation>
    <scope>NUCLEOTIDE SEQUENCE [LARGE SCALE GENOMIC DNA]</scope>
    <source>
        <strain evidence="15">DSM 45899</strain>
    </source>
</reference>
<evidence type="ECO:0000256" key="9">
    <source>
        <dbReference type="HAMAP-Rule" id="MF_01491"/>
    </source>
</evidence>
<organism evidence="14 15">
    <name type="scientific">Parafrankia irregularis</name>
    <dbReference type="NCBI Taxonomy" id="795642"/>
    <lineage>
        <taxon>Bacteria</taxon>
        <taxon>Bacillati</taxon>
        <taxon>Actinomycetota</taxon>
        <taxon>Actinomycetes</taxon>
        <taxon>Frankiales</taxon>
        <taxon>Frankiaceae</taxon>
        <taxon>Parafrankia</taxon>
    </lineage>
</organism>
<feature type="binding site" evidence="12">
    <location>
        <position position="88"/>
    </location>
    <ligand>
        <name>Zn(2+)</name>
        <dbReference type="ChEBI" id="CHEBI:29105"/>
        <label>1</label>
        <note>catalytic</note>
    </ligand>
</feature>
<proteinExistence type="inferred from homology"/>
<evidence type="ECO:0000256" key="6">
    <source>
        <dbReference type="ARBA" id="ARBA00022833"/>
    </source>
</evidence>
<evidence type="ECO:0000313" key="14">
    <source>
        <dbReference type="EMBL" id="CUU55629.1"/>
    </source>
</evidence>
<feature type="binding site" evidence="12">
    <location>
        <position position="399"/>
    </location>
    <ligand>
        <name>Zn(2+)</name>
        <dbReference type="ChEBI" id="CHEBI:29105"/>
        <label>1</label>
        <note>catalytic</note>
    </ligand>
</feature>
<protein>
    <recommendedName>
        <fullName evidence="9">Ribonuclease J</fullName>
        <shortName evidence="9">RNase J</shortName>
        <ecNumber evidence="9">3.1.-.-</ecNumber>
    </recommendedName>
</protein>
<comment type="cofactor">
    <cofactor evidence="12">
        <name>Ca(2+)</name>
        <dbReference type="ChEBI" id="CHEBI:29108"/>
    </cofactor>
    <text evidence="12">Binds 1 Ca(2+) cation per subunit. Seen in 1 crystal structure, it is not clear if it is physiologically important.</text>
</comment>
<dbReference type="GO" id="GO:0004534">
    <property type="term" value="F:5'-3' RNA exonuclease activity"/>
    <property type="evidence" value="ECO:0007669"/>
    <property type="project" value="UniProtKB-UniRule"/>
</dbReference>
<keyword evidence="4 9" id="KW-0255">Endonuclease</keyword>
<keyword evidence="5 9" id="KW-0378">Hydrolase</keyword>
<dbReference type="Pfam" id="PF07521">
    <property type="entry name" value="RMMBL"/>
    <property type="match status" value="1"/>
</dbReference>
<dbReference type="Gene3D" id="3.40.50.10710">
    <property type="entry name" value="Metallo-hydrolase/oxidoreductase"/>
    <property type="match status" value="1"/>
</dbReference>
<dbReference type="Pfam" id="PF00753">
    <property type="entry name" value="Lactamase_B"/>
    <property type="match status" value="1"/>
</dbReference>
<feature type="binding site" evidence="12">
    <location>
        <position position="452"/>
    </location>
    <ligand>
        <name>Ca(2+)</name>
        <dbReference type="ChEBI" id="CHEBI:29108"/>
    </ligand>
</feature>
<dbReference type="CDD" id="cd07714">
    <property type="entry name" value="RNaseJ_MBL-fold"/>
    <property type="match status" value="1"/>
</dbReference>
<dbReference type="Gene3D" id="3.60.15.10">
    <property type="entry name" value="Ribonuclease Z/Hydroxyacylglutathione hydrolase-like"/>
    <property type="match status" value="1"/>
</dbReference>
<dbReference type="PIRSF" id="PIRSF004803">
    <property type="entry name" value="RnjA"/>
    <property type="match status" value="1"/>
</dbReference>
<dbReference type="AlphaFoldDB" id="A0A0S4QJG0"/>
<comment type="subunit">
    <text evidence="9">Homodimer, may be a subunit of the RNA degradosome.</text>
</comment>
<dbReference type="Proteomes" id="UP000198802">
    <property type="component" value="Unassembled WGS sequence"/>
</dbReference>
<feature type="binding site" evidence="11">
    <location>
        <begin position="242"/>
        <end position="244"/>
    </location>
    <ligand>
        <name>substrate</name>
    </ligand>
</feature>
<dbReference type="Pfam" id="PF22505">
    <property type="entry name" value="RNase_J_b_CASP"/>
    <property type="match status" value="1"/>
</dbReference>
<dbReference type="InterPro" id="IPR004613">
    <property type="entry name" value="RNase_J"/>
</dbReference>
<name>A0A0S4QJG0_9ACTN</name>
<dbReference type="SUPFAM" id="SSF56281">
    <property type="entry name" value="Metallo-hydrolase/oxidoreductase"/>
    <property type="match status" value="1"/>
</dbReference>
<dbReference type="GO" id="GO:0006364">
    <property type="term" value="P:rRNA processing"/>
    <property type="evidence" value="ECO:0007669"/>
    <property type="project" value="UniProtKB-UniRule"/>
</dbReference>
<dbReference type="EMBL" id="FAOZ01000005">
    <property type="protein sequence ID" value="CUU55629.1"/>
    <property type="molecule type" value="Genomic_DNA"/>
</dbReference>
<dbReference type="InterPro" id="IPR030854">
    <property type="entry name" value="RNase_J_bac"/>
</dbReference>
<dbReference type="GO" id="GO:0003723">
    <property type="term" value="F:RNA binding"/>
    <property type="evidence" value="ECO:0007669"/>
    <property type="project" value="UniProtKB-UniRule"/>
</dbReference>
<evidence type="ECO:0000256" key="10">
    <source>
        <dbReference type="PIRSR" id="PIRSR004803-1"/>
    </source>
</evidence>
<dbReference type="PANTHER" id="PTHR43694">
    <property type="entry name" value="RIBONUCLEASE J"/>
    <property type="match status" value="1"/>
</dbReference>
<dbReference type="NCBIfam" id="TIGR00649">
    <property type="entry name" value="MG423"/>
    <property type="match status" value="1"/>
</dbReference>
<comment type="function">
    <text evidence="9">An RNase that has 5'-3' exonuclease and possibly endonuclease activity. Involved in maturation of rRNA and in some organisms also mRNA maturation and/or decay.</text>
</comment>
<dbReference type="Gene3D" id="3.10.20.580">
    <property type="match status" value="1"/>
</dbReference>
<evidence type="ECO:0000256" key="1">
    <source>
        <dbReference type="ARBA" id="ARBA00022490"/>
    </source>
</evidence>
<keyword evidence="8 9" id="KW-0694">RNA-binding</keyword>
<evidence type="ECO:0000256" key="4">
    <source>
        <dbReference type="ARBA" id="ARBA00022759"/>
    </source>
</evidence>
<feature type="domain" description="Metallo-beta-lactamase" evidence="13">
    <location>
        <begin position="31"/>
        <end position="225"/>
    </location>
</feature>
<keyword evidence="1 9" id="KW-0963">Cytoplasm</keyword>
<keyword evidence="9" id="KW-0698">rRNA processing</keyword>
<dbReference type="RefSeq" id="WP_091274388.1">
    <property type="nucleotide sequence ID" value="NZ_FAOZ01000005.1"/>
</dbReference>
<evidence type="ECO:0000256" key="3">
    <source>
        <dbReference type="ARBA" id="ARBA00022723"/>
    </source>
</evidence>
<keyword evidence="15" id="KW-1185">Reference proteome</keyword>
<accession>A0A0S4QJG0</accession>
<feature type="active site" description="Proton acceptor" evidence="10">
    <location>
        <position position="377"/>
    </location>
</feature>
<keyword evidence="2 9" id="KW-0540">Nuclease</keyword>
<evidence type="ECO:0000256" key="12">
    <source>
        <dbReference type="PIRSR" id="PIRSR004803-3"/>
    </source>
</evidence>
<feature type="binding site" evidence="12">
    <location>
        <position position="86"/>
    </location>
    <ligand>
        <name>Zn(2+)</name>
        <dbReference type="ChEBI" id="CHEBI:29105"/>
        <label>1</label>
        <note>catalytic</note>
    </ligand>
</feature>
<dbReference type="InterPro" id="IPR011108">
    <property type="entry name" value="RMMBL"/>
</dbReference>
<keyword evidence="3 12" id="KW-0479">Metal-binding</keyword>
<feature type="binding site" evidence="12">
    <location>
        <position position="89"/>
    </location>
    <ligand>
        <name>Zn(2+)</name>
        <dbReference type="ChEBI" id="CHEBI:29105"/>
        <label>1</label>
        <note>catalytic</note>
    </ligand>
</feature>
<comment type="subcellular location">
    <subcellularLocation>
        <location evidence="9">Cytoplasm</location>
    </subcellularLocation>
</comment>
<dbReference type="Pfam" id="PF17770">
    <property type="entry name" value="RNase_J_C"/>
    <property type="match status" value="1"/>
</dbReference>
<evidence type="ECO:0000256" key="8">
    <source>
        <dbReference type="ARBA" id="ARBA00022884"/>
    </source>
</evidence>
<keyword evidence="7 9" id="KW-0269">Exonuclease</keyword>
<dbReference type="InterPro" id="IPR041636">
    <property type="entry name" value="RNase_J_C"/>
</dbReference>
<evidence type="ECO:0000256" key="2">
    <source>
        <dbReference type="ARBA" id="ARBA00022722"/>
    </source>
</evidence>
<dbReference type="GO" id="GO:0004521">
    <property type="term" value="F:RNA endonuclease activity"/>
    <property type="evidence" value="ECO:0007669"/>
    <property type="project" value="UniProtKB-UniRule"/>
</dbReference>
<gene>
    <name evidence="9" type="primary">rnj</name>
    <name evidence="14" type="ORF">Ga0074812_105281</name>
</gene>
<evidence type="ECO:0000313" key="15">
    <source>
        <dbReference type="Proteomes" id="UP000198802"/>
    </source>
</evidence>
<evidence type="ECO:0000256" key="11">
    <source>
        <dbReference type="PIRSR" id="PIRSR004803-2"/>
    </source>
</evidence>
<comment type="cofactor">
    <cofactor evidence="12">
        <name>Zn(2+)</name>
        <dbReference type="ChEBI" id="CHEBI:29105"/>
    </cofactor>
    <text evidence="12">Binds 2 Zn(2+) ions per subunit. It is not clear if Zn(2+) or Mg(2+) is physiologically important.</text>
</comment>
<dbReference type="InterPro" id="IPR042173">
    <property type="entry name" value="RNase_J_2"/>
</dbReference>
<dbReference type="GO" id="GO:0008270">
    <property type="term" value="F:zinc ion binding"/>
    <property type="evidence" value="ECO:0007669"/>
    <property type="project" value="InterPro"/>
</dbReference>
<dbReference type="PANTHER" id="PTHR43694:SF1">
    <property type="entry name" value="RIBONUCLEASE J"/>
    <property type="match status" value="1"/>
</dbReference>
<dbReference type="EC" id="3.1.-.-" evidence="9"/>